<evidence type="ECO:0000313" key="1">
    <source>
        <dbReference type="EMBL" id="KAF3604713.1"/>
    </source>
</evidence>
<comment type="caution">
    <text evidence="1">The sequence shown here is derived from an EMBL/GenBank/DDBJ whole genome shotgun (WGS) entry which is preliminary data.</text>
</comment>
<name>A0A8S9SW79_BRACR</name>
<dbReference type="Proteomes" id="UP000712600">
    <property type="component" value="Unassembled WGS sequence"/>
</dbReference>
<organism evidence="1 2">
    <name type="scientific">Brassica cretica</name>
    <name type="common">Mustard</name>
    <dbReference type="NCBI Taxonomy" id="69181"/>
    <lineage>
        <taxon>Eukaryota</taxon>
        <taxon>Viridiplantae</taxon>
        <taxon>Streptophyta</taxon>
        <taxon>Embryophyta</taxon>
        <taxon>Tracheophyta</taxon>
        <taxon>Spermatophyta</taxon>
        <taxon>Magnoliopsida</taxon>
        <taxon>eudicotyledons</taxon>
        <taxon>Gunneridae</taxon>
        <taxon>Pentapetalae</taxon>
        <taxon>rosids</taxon>
        <taxon>malvids</taxon>
        <taxon>Brassicales</taxon>
        <taxon>Brassicaceae</taxon>
        <taxon>Brassiceae</taxon>
        <taxon>Brassica</taxon>
    </lineage>
</organism>
<proteinExistence type="predicted"/>
<sequence length="182" mass="21323">MVGFVLHRNRRRFSLHHQRQSYSIAKCKASLSIVAEEQRQEFNAVCRGQKEFSKLIDDSSEKFDDSGEIRRLRRFPRRDLMIPTTLTSDEIWRRLQAQTNRTISLHERVTKVMMIEICSICGEWKLINGIQWDFIVDDQRGSSLRMIHEDISYNDLIVAVLEDFGIDGTETVEILAMPHLQN</sequence>
<protein>
    <submittedName>
        <fullName evidence="1">Uncharacterized protein</fullName>
    </submittedName>
</protein>
<gene>
    <name evidence="1" type="ORF">F2Q69_00034640</name>
</gene>
<dbReference type="AlphaFoldDB" id="A0A8S9SW79"/>
<reference evidence="1" key="1">
    <citation type="submission" date="2019-12" db="EMBL/GenBank/DDBJ databases">
        <title>Genome sequencing and annotation of Brassica cretica.</title>
        <authorList>
            <person name="Studholme D.J."/>
            <person name="Sarris P."/>
        </authorList>
    </citation>
    <scope>NUCLEOTIDE SEQUENCE</scope>
    <source>
        <strain evidence="1">PFS-109/04</strain>
        <tissue evidence="1">Leaf</tissue>
    </source>
</reference>
<dbReference type="EMBL" id="QGKX02000004">
    <property type="protein sequence ID" value="KAF3604713.1"/>
    <property type="molecule type" value="Genomic_DNA"/>
</dbReference>
<accession>A0A8S9SW79</accession>
<evidence type="ECO:0000313" key="2">
    <source>
        <dbReference type="Proteomes" id="UP000712600"/>
    </source>
</evidence>